<keyword evidence="3" id="KW-1185">Reference proteome</keyword>
<name>Q67SU2_SYMTH</name>
<organism evidence="2 3">
    <name type="scientific">Symbiobacterium thermophilum (strain DSM 24528 / JCM 14929 / IAM 14863 / T)</name>
    <dbReference type="NCBI Taxonomy" id="292459"/>
    <lineage>
        <taxon>Bacteria</taxon>
        <taxon>Bacillati</taxon>
        <taxon>Bacillota</taxon>
        <taxon>Clostridia</taxon>
        <taxon>Eubacteriales</taxon>
        <taxon>Symbiobacteriaceae</taxon>
        <taxon>Symbiobacterium</taxon>
    </lineage>
</organism>
<evidence type="ECO:0000313" key="3">
    <source>
        <dbReference type="Proteomes" id="UP000000417"/>
    </source>
</evidence>
<keyword evidence="1" id="KW-0472">Membrane</keyword>
<keyword evidence="1" id="KW-1133">Transmembrane helix</keyword>
<feature type="transmembrane region" description="Helical" evidence="1">
    <location>
        <begin position="76"/>
        <end position="93"/>
    </location>
</feature>
<dbReference type="EMBL" id="AP006840">
    <property type="protein sequence ID" value="BAD39251.1"/>
    <property type="molecule type" value="Genomic_DNA"/>
</dbReference>
<evidence type="ECO:0000313" key="2">
    <source>
        <dbReference type="EMBL" id="BAD39251.1"/>
    </source>
</evidence>
<feature type="transmembrane region" description="Helical" evidence="1">
    <location>
        <begin position="6"/>
        <end position="31"/>
    </location>
</feature>
<dbReference type="Proteomes" id="UP000000417">
    <property type="component" value="Chromosome"/>
</dbReference>
<evidence type="ECO:0000256" key="1">
    <source>
        <dbReference type="SAM" id="Phobius"/>
    </source>
</evidence>
<protein>
    <submittedName>
        <fullName evidence="2">Uncharacterized protein</fullName>
    </submittedName>
</protein>
<sequence length="123" mass="13381">MLASLAVGVLACLAARRLVTLLSLIVYLAVGGRRTASGTVGRWLALSAGVLAPIGLIPLIWWVLLTDPATWTASQPYHIVLMMVSLGLSLGYFRDRRRPGTVMWCLRQEGLALAARRAGRRQL</sequence>
<dbReference type="KEGG" id="sth:STH266"/>
<gene>
    <name evidence="2" type="ordered locus">STH266</name>
</gene>
<dbReference type="AlphaFoldDB" id="Q67SU2"/>
<dbReference type="HOGENOM" id="CLU_2014100_0_0_9"/>
<keyword evidence="1" id="KW-0812">Transmembrane</keyword>
<feature type="transmembrane region" description="Helical" evidence="1">
    <location>
        <begin position="43"/>
        <end position="64"/>
    </location>
</feature>
<proteinExistence type="predicted"/>
<accession>Q67SU2</accession>
<reference evidence="2 3" key="1">
    <citation type="journal article" date="2004" name="Nucleic Acids Res.">
        <title>Genome sequence of Symbiobacterium thermophilum, an uncultivable bacterium that depends on microbial commensalism.</title>
        <authorList>
            <person name="Ueda K."/>
            <person name="Yamashita A."/>
            <person name="Ishikawa J."/>
            <person name="Shimada M."/>
            <person name="Watsuji T."/>
            <person name="Morimura K."/>
            <person name="Ikeda H."/>
            <person name="Hattori M."/>
            <person name="Beppu T."/>
        </authorList>
    </citation>
    <scope>NUCLEOTIDE SEQUENCE [LARGE SCALE GENOMIC DNA]</scope>
    <source>
        <strain evidence="3">T / IAM 14863</strain>
    </source>
</reference>